<dbReference type="GO" id="GO:0061343">
    <property type="term" value="P:cell adhesion involved in heart morphogenesis"/>
    <property type="evidence" value="ECO:0007669"/>
    <property type="project" value="TreeGrafter"/>
</dbReference>
<dbReference type="InterPro" id="IPR000477">
    <property type="entry name" value="RT_dom"/>
</dbReference>
<dbReference type="Proteomes" id="UP000233556">
    <property type="component" value="Unassembled WGS sequence"/>
</dbReference>
<reference evidence="3" key="1">
    <citation type="submission" date="2017-11" db="EMBL/GenBank/DDBJ databases">
        <authorList>
            <person name="Lima N.C."/>
            <person name="Parody-Merino A.M."/>
            <person name="Battley P.F."/>
            <person name="Fidler A.E."/>
            <person name="Prosdocimi F."/>
        </authorList>
    </citation>
    <scope>NUCLEOTIDE SEQUENCE [LARGE SCALE GENOMIC DNA]</scope>
</reference>
<dbReference type="AlphaFoldDB" id="A0A2I0U6S5"/>
<evidence type="ECO:0000313" key="2">
    <source>
        <dbReference type="EMBL" id="PKU41722.1"/>
    </source>
</evidence>
<gene>
    <name evidence="2" type="ORF">llap_7971</name>
</gene>
<feature type="domain" description="Reverse transcriptase" evidence="1">
    <location>
        <begin position="182"/>
        <end position="347"/>
    </location>
</feature>
<dbReference type="PANTHER" id="PTHR33395">
    <property type="entry name" value="TRANSCRIPTASE, PUTATIVE-RELATED-RELATED"/>
    <property type="match status" value="1"/>
</dbReference>
<proteinExistence type="predicted"/>
<dbReference type="InterPro" id="IPR005135">
    <property type="entry name" value="Endo/exonuclease/phosphatase"/>
</dbReference>
<dbReference type="GO" id="GO:0031012">
    <property type="term" value="C:extracellular matrix"/>
    <property type="evidence" value="ECO:0007669"/>
    <property type="project" value="TreeGrafter"/>
</dbReference>
<protein>
    <recommendedName>
        <fullName evidence="1">Reverse transcriptase domain-containing protein</fullName>
    </recommendedName>
</protein>
<dbReference type="CDD" id="cd01650">
    <property type="entry name" value="RT_nLTR_like"/>
    <property type="match status" value="1"/>
</dbReference>
<dbReference type="SUPFAM" id="SSF56672">
    <property type="entry name" value="DNA/RNA polymerases"/>
    <property type="match status" value="1"/>
</dbReference>
<evidence type="ECO:0000259" key="1">
    <source>
        <dbReference type="PROSITE" id="PS50878"/>
    </source>
</evidence>
<dbReference type="InterPro" id="IPR036691">
    <property type="entry name" value="Endo/exonu/phosph_ase_sf"/>
</dbReference>
<dbReference type="GO" id="GO:0003824">
    <property type="term" value="F:catalytic activity"/>
    <property type="evidence" value="ECO:0007669"/>
    <property type="project" value="InterPro"/>
</dbReference>
<dbReference type="Gene3D" id="3.60.10.10">
    <property type="entry name" value="Endonuclease/exonuclease/phosphatase"/>
    <property type="match status" value="1"/>
</dbReference>
<dbReference type="Pfam" id="PF14529">
    <property type="entry name" value="Exo_endo_phos_2"/>
    <property type="match status" value="1"/>
</dbReference>
<reference evidence="3" key="2">
    <citation type="submission" date="2017-12" db="EMBL/GenBank/DDBJ databases">
        <title>Genome sequence of the Bar-tailed Godwit (Limosa lapponica baueri).</title>
        <authorList>
            <person name="Lima N.C.B."/>
            <person name="Parody-Merino A.M."/>
            <person name="Battley P.F."/>
            <person name="Fidler A.E."/>
            <person name="Prosdocimi F."/>
        </authorList>
    </citation>
    <scope>NUCLEOTIDE SEQUENCE [LARGE SCALE GENOMIC DNA]</scope>
</reference>
<dbReference type="OrthoDB" id="416454at2759"/>
<dbReference type="PROSITE" id="PS50878">
    <property type="entry name" value="RT_POL"/>
    <property type="match status" value="1"/>
</dbReference>
<organism evidence="2 3">
    <name type="scientific">Limosa lapponica baueri</name>
    <dbReference type="NCBI Taxonomy" id="1758121"/>
    <lineage>
        <taxon>Eukaryota</taxon>
        <taxon>Metazoa</taxon>
        <taxon>Chordata</taxon>
        <taxon>Craniata</taxon>
        <taxon>Vertebrata</taxon>
        <taxon>Euteleostomi</taxon>
        <taxon>Archelosauria</taxon>
        <taxon>Archosauria</taxon>
        <taxon>Dinosauria</taxon>
        <taxon>Saurischia</taxon>
        <taxon>Theropoda</taxon>
        <taxon>Coelurosauria</taxon>
        <taxon>Aves</taxon>
        <taxon>Neognathae</taxon>
        <taxon>Neoaves</taxon>
        <taxon>Charadriiformes</taxon>
        <taxon>Scolopacidae</taxon>
        <taxon>Limosa</taxon>
    </lineage>
</organism>
<keyword evidence="3" id="KW-1185">Reference proteome</keyword>
<accession>A0A2I0U6S5</accession>
<dbReference type="InterPro" id="IPR043502">
    <property type="entry name" value="DNA/RNA_pol_sf"/>
</dbReference>
<dbReference type="EMBL" id="KZ506084">
    <property type="protein sequence ID" value="PKU41722.1"/>
    <property type="molecule type" value="Genomic_DNA"/>
</dbReference>
<dbReference type="PANTHER" id="PTHR33395:SF22">
    <property type="entry name" value="REVERSE TRANSCRIPTASE DOMAIN-CONTAINING PROTEIN"/>
    <property type="match status" value="1"/>
</dbReference>
<name>A0A2I0U6S5_LIMLA</name>
<dbReference type="Pfam" id="PF00078">
    <property type="entry name" value="RVT_1"/>
    <property type="match status" value="1"/>
</dbReference>
<sequence>MVRIKGNTGAGDVTAGVHYRPPDQGDREDEYLYRQIGAASYSQTLVLLRDFTHPDICWRDNTAGHKKSRKFLECVDDNFLLQMTEKPKRKGTVLDLVLTNKEGLVRNAKLKGCLGCSDHETVEFKIHRAARRVCSKLTNLDFRREDFGLLRDLIGRVVWEKVLVLMKLVDKAAKPLSIVFETSWQSGEVPTDWKRGNITLIFRKGKKKDPGNYRPVGLTSVPGKIMEQIFLESLLRHLENKEVIGDSQHGFTKGKSCLTNLVAFYNIATALVVKGRATDAIYLDLRKAFDSVPHNILVSKLESHAFDGWTTLWTRNWLAGHTKRVVVNGSISKWQPVTSGVPQGSVL</sequence>
<dbReference type="GO" id="GO:0007508">
    <property type="term" value="P:larval heart development"/>
    <property type="evidence" value="ECO:0007669"/>
    <property type="project" value="TreeGrafter"/>
</dbReference>
<evidence type="ECO:0000313" key="3">
    <source>
        <dbReference type="Proteomes" id="UP000233556"/>
    </source>
</evidence>